<dbReference type="OrthoDB" id="5796153at2759"/>
<dbReference type="Gene3D" id="3.20.20.70">
    <property type="entry name" value="Aldolase class I"/>
    <property type="match status" value="1"/>
</dbReference>
<keyword evidence="4" id="KW-0326">Glycosidase</keyword>
<feature type="disulfide bond" evidence="3">
    <location>
        <begin position="358"/>
        <end position="367"/>
    </location>
</feature>
<dbReference type="SUPFAM" id="SSF51445">
    <property type="entry name" value="(Trans)glycosidases"/>
    <property type="match status" value="1"/>
</dbReference>
<comment type="similarity">
    <text evidence="1 4">Belongs to the glycosyl hydrolase 56 family.</text>
</comment>
<evidence type="ECO:0000313" key="6">
    <source>
        <dbReference type="EMBL" id="CAD6190115.1"/>
    </source>
</evidence>
<dbReference type="InterPro" id="IPR017853">
    <property type="entry name" value="GH"/>
</dbReference>
<reference evidence="6" key="1">
    <citation type="submission" date="2020-10" db="EMBL/GenBank/DDBJ databases">
        <authorList>
            <person name="Kikuchi T."/>
        </authorList>
    </citation>
    <scope>NUCLEOTIDE SEQUENCE</scope>
    <source>
        <strain evidence="6">NKZ352</strain>
    </source>
</reference>
<dbReference type="GO" id="GO:0030214">
    <property type="term" value="P:hyaluronan catabolic process"/>
    <property type="evidence" value="ECO:0007669"/>
    <property type="project" value="TreeGrafter"/>
</dbReference>
<dbReference type="AlphaFoldDB" id="A0A8S1H3M6"/>
<organism evidence="6 7">
    <name type="scientific">Caenorhabditis auriculariae</name>
    <dbReference type="NCBI Taxonomy" id="2777116"/>
    <lineage>
        <taxon>Eukaryota</taxon>
        <taxon>Metazoa</taxon>
        <taxon>Ecdysozoa</taxon>
        <taxon>Nematoda</taxon>
        <taxon>Chromadorea</taxon>
        <taxon>Rhabditida</taxon>
        <taxon>Rhabditina</taxon>
        <taxon>Rhabditomorpha</taxon>
        <taxon>Rhabditoidea</taxon>
        <taxon>Rhabditidae</taxon>
        <taxon>Peloderinae</taxon>
        <taxon>Caenorhabditis</taxon>
    </lineage>
</organism>
<keyword evidence="7" id="KW-1185">Reference proteome</keyword>
<feature type="domain" description="EGF-like" evidence="5">
    <location>
        <begin position="325"/>
        <end position="368"/>
    </location>
</feature>
<dbReference type="InterPro" id="IPR013785">
    <property type="entry name" value="Aldolase_TIM"/>
</dbReference>
<keyword evidence="2 3" id="KW-1015">Disulfide bond</keyword>
<dbReference type="Pfam" id="PF01630">
    <property type="entry name" value="Glyco_hydro_56"/>
    <property type="match status" value="1"/>
</dbReference>
<proteinExistence type="inferred from homology"/>
<dbReference type="GO" id="GO:0005975">
    <property type="term" value="P:carbohydrate metabolic process"/>
    <property type="evidence" value="ECO:0007669"/>
    <property type="project" value="InterPro"/>
</dbReference>
<dbReference type="GO" id="GO:0004415">
    <property type="term" value="F:hyalurononglucosaminidase activity"/>
    <property type="evidence" value="ECO:0007669"/>
    <property type="project" value="UniProtKB-UniRule"/>
</dbReference>
<dbReference type="PROSITE" id="PS50026">
    <property type="entry name" value="EGF_3"/>
    <property type="match status" value="1"/>
</dbReference>
<dbReference type="PANTHER" id="PTHR11769">
    <property type="entry name" value="HYALURONIDASE"/>
    <property type="match status" value="1"/>
</dbReference>
<dbReference type="PROSITE" id="PS01186">
    <property type="entry name" value="EGF_2"/>
    <property type="match status" value="1"/>
</dbReference>
<dbReference type="PRINTS" id="PR00846">
    <property type="entry name" value="GLHYDRLASE56"/>
</dbReference>
<evidence type="ECO:0000256" key="1">
    <source>
        <dbReference type="ARBA" id="ARBA00008871"/>
    </source>
</evidence>
<evidence type="ECO:0000313" key="7">
    <source>
        <dbReference type="Proteomes" id="UP000835052"/>
    </source>
</evidence>
<evidence type="ECO:0000259" key="5">
    <source>
        <dbReference type="PROSITE" id="PS50026"/>
    </source>
</evidence>
<keyword evidence="3" id="KW-0245">EGF-like domain</keyword>
<keyword evidence="4" id="KW-0378">Hydrolase</keyword>
<comment type="caution">
    <text evidence="6">The sequence shown here is derived from an EMBL/GenBank/DDBJ whole genome shotgun (WGS) entry which is preliminary data.</text>
</comment>
<name>A0A8S1H3M6_9PELO</name>
<comment type="caution">
    <text evidence="3">Lacks conserved residue(s) required for the propagation of feature annotation.</text>
</comment>
<gene>
    <name evidence="6" type="ORF">CAUJ_LOCUS6034</name>
</gene>
<evidence type="ECO:0000256" key="4">
    <source>
        <dbReference type="RuleBase" id="RU610713"/>
    </source>
</evidence>
<dbReference type="EC" id="3.2.1.35" evidence="4"/>
<sequence>MKKKIQAIWGVPSWTCTGNHSVNVSKYGISENSDQSYVGGTEFVIFYESTFGAVPYFQKYNTSRPLNGGLPQLADLNLHLWLAAQDIVAKIPDENYAGVAVIDIEEWRPLYKLNWGDKKVYQQESMRLVQQQHPGWPDNLIKQRAEKEFDRAAREFFLETLRLGKKLRPLAKWGYYLFPMCNGNIQKSGVGACNRAFQKYNDELLYLYRESTALFPSIYYYNQTNSSENFWNTAAVIDETNRMASSIYPRPSVLVFTKFEYNPYDDWTSFYSPEDLANSIATPMQMSVDGLIFWSTSKKMKQRCEGVAQFVEKYLGPKFAETSVALSNCGVRLCSGRGICFLKKARPTPSVEDFSCDCNKPYYGDHCEYEATQRGLPYPFDYGTTYNLPYYSEYAIQRLAVPWRMNVKPQEPSLRKPGDRVLIRDRCGLLISLKGLWPLSDAEEEPRRWTGSIILNSSELEFPRVEYKLRAHTRRRCRDDVICSHGVGVIKKDDIVVVNYQMPEEAISVTSLTLIVDGSPHDVPLYKEHKADYYWLGYDTRVPTLKELAVVRPAPTSVSPMTSPMTPTPKAVPQGSFARVDSLPVGLKNYLLGCDGLDSVCRLVLPHVKLLFRELAEHPTSSRKFMDLDADHNLGEAFTEEVLRRFHDSNREDFPTTPALFK</sequence>
<dbReference type="PROSITE" id="PS00022">
    <property type="entry name" value="EGF_1"/>
    <property type="match status" value="1"/>
</dbReference>
<evidence type="ECO:0000256" key="3">
    <source>
        <dbReference type="PROSITE-ProRule" id="PRU00076"/>
    </source>
</evidence>
<dbReference type="Proteomes" id="UP000835052">
    <property type="component" value="Unassembled WGS sequence"/>
</dbReference>
<dbReference type="PANTHER" id="PTHR11769:SF35">
    <property type="entry name" value="HYALURONIDASE"/>
    <property type="match status" value="1"/>
</dbReference>
<dbReference type="InterPro" id="IPR018155">
    <property type="entry name" value="Hyaluronidase"/>
</dbReference>
<dbReference type="InterPro" id="IPR000742">
    <property type="entry name" value="EGF"/>
</dbReference>
<protein>
    <recommendedName>
        <fullName evidence="4">Hyaluronidase</fullName>
        <ecNumber evidence="4">3.2.1.35</ecNumber>
    </recommendedName>
</protein>
<dbReference type="EMBL" id="CAJGYM010000014">
    <property type="protein sequence ID" value="CAD6190115.1"/>
    <property type="molecule type" value="Genomic_DNA"/>
</dbReference>
<comment type="catalytic activity">
    <reaction evidence="4">
        <text>Random hydrolysis of (1-&gt;4)-linkages between N-acetyl-beta-D-glucosamine and D-glucuronate residues in hyaluronate.</text>
        <dbReference type="EC" id="3.2.1.35"/>
    </reaction>
</comment>
<accession>A0A8S1H3M6</accession>
<evidence type="ECO:0000256" key="2">
    <source>
        <dbReference type="ARBA" id="ARBA00023157"/>
    </source>
</evidence>